<sequence>MKDFDPDKVIAESRAKRSRRLIEHEAARAVSRALYTDKGGQPTLRPSFVVYLDELGTSARLERMTDEDLRADLRAYDDLRWFLHDDTNGWDADTQRVLYFSDNLVIVSPIDATGTNRDLGLFFHIWAAAAYQLNMGIRGRMLRGGITVGDAYADNTFVTGPAHLQAVLLEEKTASNPRILLDEACVELAREEFNNGGYADKSDSPYGFFLLRDADGRTFVNYLVAVSEDEGWDPNVTTVGLVGHKKQVEAALATYTNDRVLAKYRWAAAYHNFVCETFYARPELTITEVAPIAFERFS</sequence>
<protein>
    <submittedName>
        <fullName evidence="1">Uncharacterized protein</fullName>
    </submittedName>
</protein>
<dbReference type="AlphaFoldDB" id="A0A2P2C7X1"/>
<accession>A0A2P2C7X1</accession>
<name>A0A2P2C7X1_9ZZZZ</name>
<organism evidence="1">
    <name type="scientific">metagenome</name>
    <dbReference type="NCBI Taxonomy" id="256318"/>
    <lineage>
        <taxon>unclassified sequences</taxon>
        <taxon>metagenomes</taxon>
    </lineage>
</organism>
<dbReference type="EMBL" id="CZKA01000043">
    <property type="protein sequence ID" value="CUR58087.1"/>
    <property type="molecule type" value="Genomic_DNA"/>
</dbReference>
<reference evidence="1" key="1">
    <citation type="submission" date="2015-08" db="EMBL/GenBank/DDBJ databases">
        <authorList>
            <person name="Babu N.S."/>
            <person name="Beckwith C.J."/>
            <person name="Beseler K.G."/>
            <person name="Brison A."/>
            <person name="Carone J.V."/>
            <person name="Caskin T.P."/>
            <person name="Diamond M."/>
            <person name="Durham M.E."/>
            <person name="Foxe J.M."/>
            <person name="Go M."/>
            <person name="Henderson B.A."/>
            <person name="Jones I.B."/>
            <person name="McGettigan J.A."/>
            <person name="Micheletti S.J."/>
            <person name="Nasrallah M.E."/>
            <person name="Ortiz D."/>
            <person name="Piller C.R."/>
            <person name="Privatt S.R."/>
            <person name="Schneider S.L."/>
            <person name="Sharp S."/>
            <person name="Smith T.C."/>
            <person name="Stanton J.D."/>
            <person name="Ullery H.E."/>
            <person name="Wilson R.J."/>
            <person name="Serrano M.G."/>
            <person name="Buck G."/>
            <person name="Lee V."/>
            <person name="Wang Y."/>
            <person name="Carvalho R."/>
            <person name="Voegtly L."/>
            <person name="Shi R."/>
            <person name="Duckworth R."/>
            <person name="Johnson A."/>
            <person name="Loviza R."/>
            <person name="Walstead R."/>
            <person name="Shah Z."/>
            <person name="Kiflezghi M."/>
            <person name="Wade K."/>
            <person name="Ball S.L."/>
            <person name="Bradley K.W."/>
            <person name="Asai D.J."/>
            <person name="Bowman C.A."/>
            <person name="Russell D.A."/>
            <person name="Pope W.H."/>
            <person name="Jacobs-Sera D."/>
            <person name="Hendrix R.W."/>
            <person name="Hatfull G.F."/>
        </authorList>
    </citation>
    <scope>NUCLEOTIDE SEQUENCE</scope>
</reference>
<evidence type="ECO:0000313" key="1">
    <source>
        <dbReference type="EMBL" id="CUR58087.1"/>
    </source>
</evidence>
<gene>
    <name evidence="1" type="ORF">NOCA2480095</name>
</gene>
<proteinExistence type="predicted"/>